<feature type="signal peptide" evidence="1">
    <location>
        <begin position="1"/>
        <end position="19"/>
    </location>
</feature>
<evidence type="ECO:0008006" key="4">
    <source>
        <dbReference type="Google" id="ProtNLM"/>
    </source>
</evidence>
<name>A0A4V5NZX9_9SPHI</name>
<dbReference type="EMBL" id="SWBR01000002">
    <property type="protein sequence ID" value="TKC10392.1"/>
    <property type="molecule type" value="Genomic_DNA"/>
</dbReference>
<dbReference type="AlphaFoldDB" id="A0A4V5NZX9"/>
<evidence type="ECO:0000256" key="1">
    <source>
        <dbReference type="SAM" id="SignalP"/>
    </source>
</evidence>
<keyword evidence="3" id="KW-1185">Reference proteome</keyword>
<evidence type="ECO:0000313" key="3">
    <source>
        <dbReference type="Proteomes" id="UP000309488"/>
    </source>
</evidence>
<gene>
    <name evidence="2" type="ORF">FA048_09385</name>
</gene>
<comment type="caution">
    <text evidence="2">The sequence shown here is derived from an EMBL/GenBank/DDBJ whole genome shotgun (WGS) entry which is preliminary data.</text>
</comment>
<reference evidence="2 3" key="1">
    <citation type="submission" date="2019-04" db="EMBL/GenBank/DDBJ databases">
        <title>Pedobacter sp. RP-3-22 sp. nov., isolated from Arctic soil.</title>
        <authorList>
            <person name="Dahal R.H."/>
            <person name="Kim D.-U."/>
        </authorList>
    </citation>
    <scope>NUCLEOTIDE SEQUENCE [LARGE SCALE GENOMIC DNA]</scope>
    <source>
        <strain evidence="2 3">RP-3-22</strain>
    </source>
</reference>
<dbReference type="OrthoDB" id="768080at2"/>
<evidence type="ECO:0000313" key="2">
    <source>
        <dbReference type="EMBL" id="TKC10392.1"/>
    </source>
</evidence>
<dbReference type="Proteomes" id="UP000309488">
    <property type="component" value="Unassembled WGS sequence"/>
</dbReference>
<organism evidence="2 3">
    <name type="scientific">Pedobacter polaris</name>
    <dbReference type="NCBI Taxonomy" id="2571273"/>
    <lineage>
        <taxon>Bacteria</taxon>
        <taxon>Pseudomonadati</taxon>
        <taxon>Bacteroidota</taxon>
        <taxon>Sphingobacteriia</taxon>
        <taxon>Sphingobacteriales</taxon>
        <taxon>Sphingobacteriaceae</taxon>
        <taxon>Pedobacter</taxon>
    </lineage>
</organism>
<proteinExistence type="predicted"/>
<keyword evidence="1" id="KW-0732">Signal</keyword>
<accession>A0A4V5NZX9</accession>
<feature type="chain" id="PRO_5021029541" description="DUF3575 domain-containing protein" evidence="1">
    <location>
        <begin position="20"/>
        <end position="183"/>
    </location>
</feature>
<protein>
    <recommendedName>
        <fullName evidence="4">DUF3575 domain-containing protein</fullName>
    </recommendedName>
</protein>
<dbReference type="RefSeq" id="WP_136840188.1">
    <property type="nucleotide sequence ID" value="NZ_SWBR01000002.1"/>
</dbReference>
<sequence>MKKLMLSGFLIASTLFVQAQKTDTVSLKKTGISGNNELKLNLAYTIGGFPEINYERILKDDSSVGVAILIGLEDDVEFKFAFIPNYRIYFGGRKANGFFIEGNMAVVTSSLDNYYVYDYNTNTSSYYSSNRNETNFGLGAAAGAKFLTKNGFVGEIYLGAGRLFGTEGVGGYPRAGITIGKRF</sequence>